<protein>
    <submittedName>
        <fullName evidence="1">Virion morphogenesis protein</fullName>
    </submittedName>
</protein>
<name>A0A8S5VBE3_9CAUD</name>
<dbReference type="EMBL" id="BK016237">
    <property type="protein sequence ID" value="DAG04008.1"/>
    <property type="molecule type" value="Genomic_DNA"/>
</dbReference>
<proteinExistence type="predicted"/>
<accession>A0A8S5VBE3</accession>
<reference evidence="1" key="1">
    <citation type="journal article" date="2021" name="Proc. Natl. Acad. Sci. U.S.A.">
        <title>A Catalog of Tens of Thousands of Viruses from Human Metagenomes Reveals Hidden Associations with Chronic Diseases.</title>
        <authorList>
            <person name="Tisza M.J."/>
            <person name="Buck C.B."/>
        </authorList>
    </citation>
    <scope>NUCLEOTIDE SEQUENCE</scope>
    <source>
        <strain evidence="1">CtbEa13</strain>
    </source>
</reference>
<organism evidence="1">
    <name type="scientific">Myoviridae sp. ctbEa13</name>
    <dbReference type="NCBI Taxonomy" id="2825136"/>
    <lineage>
        <taxon>Viruses</taxon>
        <taxon>Duplodnaviria</taxon>
        <taxon>Heunggongvirae</taxon>
        <taxon>Uroviricota</taxon>
        <taxon>Caudoviricetes</taxon>
    </lineage>
</organism>
<evidence type="ECO:0000313" key="1">
    <source>
        <dbReference type="EMBL" id="DAG04008.1"/>
    </source>
</evidence>
<sequence length="156" mass="17724">MADFKEQFKQKYSSIPTYFIELGVFAPNSTRKRTKVLLGVTNAELMYIHEKGSPINNIPSRPVLRMTIDYTKQQLLAKSVKKALQLYVQTGSIEQYEAELNRLCMRVQQYARQIIYSNDGRLAPNSPAVAARKKGNHPLFDTGQLARSITCRLVKG</sequence>